<sequence length="100" mass="11217">MNTYVFFLMASKRNKLSRGKPKSLFRDDKSTTIHILTMMVNMVQTTITSPLMKMKIAAVTTVKFSMFIEVALNGIDKELGLKARSRIMVLLAIKAIMASS</sequence>
<keyword evidence="2" id="KW-1185">Reference proteome</keyword>
<accession>A0A8S3XB89</accession>
<reference evidence="1" key="1">
    <citation type="submission" date="2021-04" db="EMBL/GenBank/DDBJ databases">
        <authorList>
            <person name="Tunstrom K."/>
        </authorList>
    </citation>
    <scope>NUCLEOTIDE SEQUENCE</scope>
</reference>
<proteinExistence type="predicted"/>
<organism evidence="1 2">
    <name type="scientific">Parnassius apollo</name>
    <name type="common">Apollo butterfly</name>
    <name type="synonym">Papilio apollo</name>
    <dbReference type="NCBI Taxonomy" id="110799"/>
    <lineage>
        <taxon>Eukaryota</taxon>
        <taxon>Metazoa</taxon>
        <taxon>Ecdysozoa</taxon>
        <taxon>Arthropoda</taxon>
        <taxon>Hexapoda</taxon>
        <taxon>Insecta</taxon>
        <taxon>Pterygota</taxon>
        <taxon>Neoptera</taxon>
        <taxon>Endopterygota</taxon>
        <taxon>Lepidoptera</taxon>
        <taxon>Glossata</taxon>
        <taxon>Ditrysia</taxon>
        <taxon>Papilionoidea</taxon>
        <taxon>Papilionidae</taxon>
        <taxon>Parnassiinae</taxon>
        <taxon>Parnassini</taxon>
        <taxon>Parnassius</taxon>
        <taxon>Parnassius</taxon>
    </lineage>
</organism>
<name>A0A8S3XB89_PARAO</name>
<dbReference type="AlphaFoldDB" id="A0A8S3XB89"/>
<dbReference type="Proteomes" id="UP000691718">
    <property type="component" value="Unassembled WGS sequence"/>
</dbReference>
<evidence type="ECO:0000313" key="1">
    <source>
        <dbReference type="EMBL" id="CAG5010113.1"/>
    </source>
</evidence>
<comment type="caution">
    <text evidence="1">The sequence shown here is derived from an EMBL/GenBank/DDBJ whole genome shotgun (WGS) entry which is preliminary data.</text>
</comment>
<evidence type="ECO:0000313" key="2">
    <source>
        <dbReference type="Proteomes" id="UP000691718"/>
    </source>
</evidence>
<gene>
    <name evidence="1" type="ORF">PAPOLLO_LOCUS15363</name>
</gene>
<dbReference type="EMBL" id="CAJQZP010001030">
    <property type="protein sequence ID" value="CAG5010113.1"/>
    <property type="molecule type" value="Genomic_DNA"/>
</dbReference>
<protein>
    <submittedName>
        <fullName evidence="1">(apollo) hypothetical protein</fullName>
    </submittedName>
</protein>